<accession>A0A2Z6GAZ1</accession>
<keyword evidence="5" id="KW-1185">Reference proteome</keyword>
<dbReference type="AlphaFoldDB" id="A0A2Z6GAZ1"/>
<dbReference type="PROSITE" id="PS50977">
    <property type="entry name" value="HTH_TETR_2"/>
    <property type="match status" value="1"/>
</dbReference>
<dbReference type="PRINTS" id="PR00455">
    <property type="entry name" value="HTHTETR"/>
</dbReference>
<dbReference type="EMBL" id="AP018738">
    <property type="protein sequence ID" value="BBE50596.1"/>
    <property type="molecule type" value="Genomic_DNA"/>
</dbReference>
<evidence type="ECO:0000256" key="2">
    <source>
        <dbReference type="PROSITE-ProRule" id="PRU00335"/>
    </source>
</evidence>
<organism evidence="4 5">
    <name type="scientific">Ferriphaselus amnicola</name>
    <dbReference type="NCBI Taxonomy" id="1188319"/>
    <lineage>
        <taxon>Bacteria</taxon>
        <taxon>Pseudomonadati</taxon>
        <taxon>Pseudomonadota</taxon>
        <taxon>Betaproteobacteria</taxon>
        <taxon>Nitrosomonadales</taxon>
        <taxon>Gallionellaceae</taxon>
        <taxon>Ferriphaselus</taxon>
    </lineage>
</organism>
<proteinExistence type="predicted"/>
<dbReference type="Pfam" id="PF00440">
    <property type="entry name" value="TetR_N"/>
    <property type="match status" value="1"/>
</dbReference>
<reference evidence="4 5" key="1">
    <citation type="submission" date="2018-06" db="EMBL/GenBank/DDBJ databases">
        <title>OYT1 Genome Sequencing.</title>
        <authorList>
            <person name="Kato S."/>
            <person name="Itoh T."/>
            <person name="Ohkuma M."/>
        </authorList>
    </citation>
    <scope>NUCLEOTIDE SEQUENCE [LARGE SCALE GENOMIC DNA]</scope>
    <source>
        <strain evidence="4 5">OYT1</strain>
    </source>
</reference>
<evidence type="ECO:0000313" key="4">
    <source>
        <dbReference type="EMBL" id="BBE50596.1"/>
    </source>
</evidence>
<evidence type="ECO:0000259" key="3">
    <source>
        <dbReference type="PROSITE" id="PS50977"/>
    </source>
</evidence>
<dbReference type="SUPFAM" id="SSF46689">
    <property type="entry name" value="Homeodomain-like"/>
    <property type="match status" value="1"/>
</dbReference>
<dbReference type="GO" id="GO:0003677">
    <property type="term" value="F:DNA binding"/>
    <property type="evidence" value="ECO:0007669"/>
    <property type="project" value="UniProtKB-UniRule"/>
</dbReference>
<dbReference type="InterPro" id="IPR001647">
    <property type="entry name" value="HTH_TetR"/>
</dbReference>
<dbReference type="Pfam" id="PF17929">
    <property type="entry name" value="TetR_C_34"/>
    <property type="match status" value="1"/>
</dbReference>
<dbReference type="Proteomes" id="UP000033070">
    <property type="component" value="Chromosome"/>
</dbReference>
<name>A0A2Z6GAZ1_9PROT</name>
<gene>
    <name evidence="4" type="ORF">OYT1_ch1036</name>
</gene>
<dbReference type="RefSeq" id="WP_062627396.1">
    <property type="nucleotide sequence ID" value="NZ_AP018738.1"/>
</dbReference>
<dbReference type="InterPro" id="IPR009057">
    <property type="entry name" value="Homeodomain-like_sf"/>
</dbReference>
<feature type="DNA-binding region" description="H-T-H motif" evidence="2">
    <location>
        <begin position="52"/>
        <end position="71"/>
    </location>
</feature>
<dbReference type="InterPro" id="IPR041483">
    <property type="entry name" value="TetR_C_34"/>
</dbReference>
<protein>
    <submittedName>
        <fullName evidence="4">Fatty acid metabolism regulator protein</fullName>
    </submittedName>
</protein>
<dbReference type="KEGG" id="fam:OYT1_ch1036"/>
<dbReference type="OrthoDB" id="9809994at2"/>
<evidence type="ECO:0000313" key="5">
    <source>
        <dbReference type="Proteomes" id="UP000033070"/>
    </source>
</evidence>
<sequence length="233" mass="25896">MTAGQDMMAAFFDRKSNLARPAISLEERELRSAQLLDAAVSLWLQNPERIPSVSEVAKRAGIAKGAVYLYFKSKEDLLLAVHERQIAVYFDAVVTRARSDVPMGFDTIMELTSRHLVEQPVFLPLATLIAGLLHKGVTPEIALEFEQRMAERLRLAGGLLCRHFRLPDELSGVRLLMRSFALILGLWQLIGSEQPMCIGSEVSAMLLPDYPSELHAALSALWKGTLNEDSNHA</sequence>
<feature type="domain" description="HTH tetR-type" evidence="3">
    <location>
        <begin position="29"/>
        <end position="89"/>
    </location>
</feature>
<keyword evidence="1 2" id="KW-0238">DNA-binding</keyword>
<dbReference type="STRING" id="1188319.OYT1_02287"/>
<evidence type="ECO:0000256" key="1">
    <source>
        <dbReference type="ARBA" id="ARBA00023125"/>
    </source>
</evidence>
<dbReference type="Gene3D" id="1.10.357.10">
    <property type="entry name" value="Tetracycline Repressor, domain 2"/>
    <property type="match status" value="1"/>
</dbReference>